<gene>
    <name evidence="1" type="ORF">IW261DRAFT_252647</name>
</gene>
<dbReference type="Proteomes" id="UP001175227">
    <property type="component" value="Unassembled WGS sequence"/>
</dbReference>
<proteinExistence type="predicted"/>
<reference evidence="1" key="1">
    <citation type="submission" date="2023-06" db="EMBL/GenBank/DDBJ databases">
        <authorList>
            <consortium name="Lawrence Berkeley National Laboratory"/>
            <person name="Ahrendt S."/>
            <person name="Sahu N."/>
            <person name="Indic B."/>
            <person name="Wong-Bajracharya J."/>
            <person name="Merenyi Z."/>
            <person name="Ke H.-M."/>
            <person name="Monk M."/>
            <person name="Kocsube S."/>
            <person name="Drula E."/>
            <person name="Lipzen A."/>
            <person name="Balint B."/>
            <person name="Henrissat B."/>
            <person name="Andreopoulos B."/>
            <person name="Martin F.M."/>
            <person name="Harder C.B."/>
            <person name="Rigling D."/>
            <person name="Ford K.L."/>
            <person name="Foster G.D."/>
            <person name="Pangilinan J."/>
            <person name="Papanicolaou A."/>
            <person name="Barry K."/>
            <person name="LaButti K."/>
            <person name="Viragh M."/>
            <person name="Koriabine M."/>
            <person name="Yan M."/>
            <person name="Riley R."/>
            <person name="Champramary S."/>
            <person name="Plett K.L."/>
            <person name="Tsai I.J."/>
            <person name="Slot J."/>
            <person name="Sipos G."/>
            <person name="Plett J."/>
            <person name="Nagy L.G."/>
            <person name="Grigoriev I.V."/>
        </authorList>
    </citation>
    <scope>NUCLEOTIDE SEQUENCE</scope>
    <source>
        <strain evidence="1">ICMP 16352</strain>
    </source>
</reference>
<organism evidence="1 2">
    <name type="scientific">Armillaria novae-zelandiae</name>
    <dbReference type="NCBI Taxonomy" id="153914"/>
    <lineage>
        <taxon>Eukaryota</taxon>
        <taxon>Fungi</taxon>
        <taxon>Dikarya</taxon>
        <taxon>Basidiomycota</taxon>
        <taxon>Agaricomycotina</taxon>
        <taxon>Agaricomycetes</taxon>
        <taxon>Agaricomycetidae</taxon>
        <taxon>Agaricales</taxon>
        <taxon>Marasmiineae</taxon>
        <taxon>Physalacriaceae</taxon>
        <taxon>Armillaria</taxon>
    </lineage>
</organism>
<dbReference type="Gene3D" id="3.60.15.10">
    <property type="entry name" value="Ribonuclease Z/Hydroxyacylglutathione hydrolase-like"/>
    <property type="match status" value="1"/>
</dbReference>
<name>A0AA39P5A1_9AGAR</name>
<evidence type="ECO:0000313" key="1">
    <source>
        <dbReference type="EMBL" id="KAK0477826.1"/>
    </source>
</evidence>
<dbReference type="GO" id="GO:0070292">
    <property type="term" value="P:N-acylphosphatidylethanolamine metabolic process"/>
    <property type="evidence" value="ECO:0007669"/>
    <property type="project" value="TreeGrafter"/>
</dbReference>
<dbReference type="EMBL" id="JAUEPR010000015">
    <property type="protein sequence ID" value="KAK0477826.1"/>
    <property type="molecule type" value="Genomic_DNA"/>
</dbReference>
<evidence type="ECO:0000313" key="2">
    <source>
        <dbReference type="Proteomes" id="UP001175227"/>
    </source>
</evidence>
<dbReference type="AlphaFoldDB" id="A0AA39P5A1"/>
<comment type="caution">
    <text evidence="1">The sequence shown here is derived from an EMBL/GenBank/DDBJ whole genome shotgun (WGS) entry which is preliminary data.</text>
</comment>
<protein>
    <submittedName>
        <fullName evidence="1">Uncharacterized protein</fullName>
    </submittedName>
</protein>
<dbReference type="GO" id="GO:0070291">
    <property type="term" value="P:N-acylethanolamine metabolic process"/>
    <property type="evidence" value="ECO:0007669"/>
    <property type="project" value="TreeGrafter"/>
</dbReference>
<dbReference type="GO" id="GO:0005737">
    <property type="term" value="C:cytoplasm"/>
    <property type="evidence" value="ECO:0007669"/>
    <property type="project" value="TreeGrafter"/>
</dbReference>
<dbReference type="InterPro" id="IPR036866">
    <property type="entry name" value="RibonucZ/Hydroxyglut_hydro"/>
</dbReference>
<sequence>MCCSHMCLFLPCPPRAYEPRWFMLTIHCAPQDSVRIFKDIKAQKAVAMHSGALILTMEEVTEPPMRLAEECRKIGIQDGDFLISDIGETKYF</sequence>
<dbReference type="PANTHER" id="PTHR15032">
    <property type="entry name" value="N-ACYL-PHOSPHATIDYLETHANOLAMINE-HYDROLYZING PHOSPHOLIPASE D"/>
    <property type="match status" value="1"/>
</dbReference>
<dbReference type="PANTHER" id="PTHR15032:SF4">
    <property type="entry name" value="N-ACYL-PHOSPHATIDYLETHANOLAMINE-HYDROLYZING PHOSPHOLIPASE D"/>
    <property type="match status" value="1"/>
</dbReference>
<dbReference type="GO" id="GO:0070290">
    <property type="term" value="F:N-acylphosphatidylethanolamine-specific phospholipase D activity"/>
    <property type="evidence" value="ECO:0007669"/>
    <property type="project" value="TreeGrafter"/>
</dbReference>
<keyword evidence="2" id="KW-1185">Reference proteome</keyword>
<accession>A0AA39P5A1</accession>